<comment type="caution">
    <text evidence="1">The sequence shown here is derived from an EMBL/GenBank/DDBJ whole genome shotgun (WGS) entry which is preliminary data.</text>
</comment>
<dbReference type="InterPro" id="IPR009267">
    <property type="entry name" value="NTP_transf_6"/>
</dbReference>
<accession>A0A918KIE9</accession>
<organism evidence="1 2">
    <name type="scientific">Saccharospirillum salsuginis</name>
    <dbReference type="NCBI Taxonomy" id="418750"/>
    <lineage>
        <taxon>Bacteria</taxon>
        <taxon>Pseudomonadati</taxon>
        <taxon>Pseudomonadota</taxon>
        <taxon>Gammaproteobacteria</taxon>
        <taxon>Oceanospirillales</taxon>
        <taxon>Saccharospirillaceae</taxon>
        <taxon>Saccharospirillum</taxon>
    </lineage>
</organism>
<dbReference type="Pfam" id="PF06042">
    <property type="entry name" value="NTP_transf_6"/>
    <property type="match status" value="1"/>
</dbReference>
<protein>
    <submittedName>
        <fullName evidence="1">Nitrate reductase</fullName>
    </submittedName>
</protein>
<sequence>MTLEQHYETISTWLREDDQRMACLRAVADLNLPDWCIAAGFVRNLVWDRLHDCETTSPLNDVDVVYFDPNDVSEDRDRALETRLLEQLDRPWSVKNQARMHRRNGDEAYRDTKDAMSYWPEIETAVGARLNREGYVELVSPFGLAPLMAGTVTMNTQRPKPEAFWERVEGKGWLERWPKLRVVD</sequence>
<proteinExistence type="predicted"/>
<keyword evidence="2" id="KW-1185">Reference proteome</keyword>
<dbReference type="AlphaFoldDB" id="A0A918KIE9"/>
<gene>
    <name evidence="1" type="ORF">GCM10007392_33460</name>
</gene>
<reference evidence="1" key="2">
    <citation type="submission" date="2020-09" db="EMBL/GenBank/DDBJ databases">
        <authorList>
            <person name="Sun Q."/>
            <person name="Kim S."/>
        </authorList>
    </citation>
    <scope>NUCLEOTIDE SEQUENCE</scope>
    <source>
        <strain evidence="1">KCTC 22169</strain>
    </source>
</reference>
<dbReference type="PANTHER" id="PTHR39166:SF1">
    <property type="entry name" value="BLL1166 PROTEIN"/>
    <property type="match status" value="1"/>
</dbReference>
<evidence type="ECO:0000313" key="2">
    <source>
        <dbReference type="Proteomes" id="UP000626148"/>
    </source>
</evidence>
<name>A0A918KIE9_9GAMM</name>
<dbReference type="EMBL" id="BMXR01000008">
    <property type="protein sequence ID" value="GGX62866.1"/>
    <property type="molecule type" value="Genomic_DNA"/>
</dbReference>
<dbReference type="Proteomes" id="UP000626148">
    <property type="component" value="Unassembled WGS sequence"/>
</dbReference>
<dbReference type="RefSeq" id="WP_189610764.1">
    <property type="nucleotide sequence ID" value="NZ_BMXR01000008.1"/>
</dbReference>
<reference evidence="1" key="1">
    <citation type="journal article" date="2014" name="Int. J. Syst. Evol. Microbiol.">
        <title>Complete genome sequence of Corynebacterium casei LMG S-19264T (=DSM 44701T), isolated from a smear-ripened cheese.</title>
        <authorList>
            <consortium name="US DOE Joint Genome Institute (JGI-PGF)"/>
            <person name="Walter F."/>
            <person name="Albersmeier A."/>
            <person name="Kalinowski J."/>
            <person name="Ruckert C."/>
        </authorList>
    </citation>
    <scope>NUCLEOTIDE SEQUENCE</scope>
    <source>
        <strain evidence="1">KCTC 22169</strain>
    </source>
</reference>
<evidence type="ECO:0000313" key="1">
    <source>
        <dbReference type="EMBL" id="GGX62866.1"/>
    </source>
</evidence>
<dbReference type="PANTHER" id="PTHR39166">
    <property type="entry name" value="BLL1166 PROTEIN"/>
    <property type="match status" value="1"/>
</dbReference>